<dbReference type="NCBIfam" id="TIGR01460">
    <property type="entry name" value="HAD-SF-IIA"/>
    <property type="match status" value="1"/>
</dbReference>
<name>A0ABS8YZD7_9RHOB</name>
<keyword evidence="2" id="KW-1185">Reference proteome</keyword>
<dbReference type="EMBL" id="JAJUOS010000003">
    <property type="protein sequence ID" value="MCE5973040.1"/>
    <property type="molecule type" value="Genomic_DNA"/>
</dbReference>
<dbReference type="Pfam" id="PF13242">
    <property type="entry name" value="Hydrolase_like"/>
    <property type="match status" value="1"/>
</dbReference>
<accession>A0ABS8YZD7</accession>
<evidence type="ECO:0000313" key="1">
    <source>
        <dbReference type="EMBL" id="MCE5973040.1"/>
    </source>
</evidence>
<organism evidence="1 2">
    <name type="scientific">Rhodobacter flavimaris</name>
    <dbReference type="NCBI Taxonomy" id="2907145"/>
    <lineage>
        <taxon>Bacteria</taxon>
        <taxon>Pseudomonadati</taxon>
        <taxon>Pseudomonadota</taxon>
        <taxon>Alphaproteobacteria</taxon>
        <taxon>Rhodobacterales</taxon>
        <taxon>Rhodobacter group</taxon>
        <taxon>Rhodobacter</taxon>
    </lineage>
</organism>
<dbReference type="InterPro" id="IPR006357">
    <property type="entry name" value="HAD-SF_hydro_IIA"/>
</dbReference>
<dbReference type="NCBIfam" id="TIGR01459">
    <property type="entry name" value="HAD-SF-IIA-hyp4"/>
    <property type="match status" value="1"/>
</dbReference>
<dbReference type="PANTHER" id="PTHR19288:SF90">
    <property type="entry name" value="OS08G0542600 PROTEIN"/>
    <property type="match status" value="1"/>
</dbReference>
<dbReference type="Proteomes" id="UP001521181">
    <property type="component" value="Unassembled WGS sequence"/>
</dbReference>
<dbReference type="Gene3D" id="3.40.50.1000">
    <property type="entry name" value="HAD superfamily/HAD-like"/>
    <property type="match status" value="2"/>
</dbReference>
<gene>
    <name evidence="1" type="ORF">LZA78_06065</name>
</gene>
<dbReference type="GO" id="GO:0016787">
    <property type="term" value="F:hydrolase activity"/>
    <property type="evidence" value="ECO:0007669"/>
    <property type="project" value="UniProtKB-KW"/>
</dbReference>
<keyword evidence="1" id="KW-0378">Hydrolase</keyword>
<dbReference type="PANTHER" id="PTHR19288">
    <property type="entry name" value="4-NITROPHENYLPHOSPHATASE-RELATED"/>
    <property type="match status" value="1"/>
</dbReference>
<dbReference type="Pfam" id="PF13344">
    <property type="entry name" value="Hydrolase_6"/>
    <property type="match status" value="1"/>
</dbReference>
<dbReference type="SUPFAM" id="SSF56784">
    <property type="entry name" value="HAD-like"/>
    <property type="match status" value="1"/>
</dbReference>
<reference evidence="1 2" key="1">
    <citation type="submission" date="2021-12" db="EMBL/GenBank/DDBJ databases">
        <title>Sinirhodobacter sp. WL0062 is a bacterium isolated from seawater.</title>
        <authorList>
            <person name="Wang L."/>
            <person name="He W."/>
            <person name="Zhang D.-F."/>
        </authorList>
    </citation>
    <scope>NUCLEOTIDE SEQUENCE [LARGE SCALE GENOMIC DNA]</scope>
    <source>
        <strain evidence="1 2">WL0062</strain>
    </source>
</reference>
<sequence>MTRIVQSLAEISASYDALFCDLWGCLHNGVAPFPEAVAALQAFRAKGGKVVLLTNAPRPAKYVLATLDRMGVPKDAYDLVVSSGDAAQDAMFAGAIGSKVWHLGPEKDDGFFTEVPPEWRGQSSIERVPFEEAEGIVCTGPFDELNEVPEDYRPKFLMAKVRGLPMLCANPDIVVDLGDKRIYCAGALAALYEEMGGTALYFGKPHPPIYDLARRKLAAIGLPEDAGILAIGDGINTDVMGAAGEGIDVLFVTGGLAVDQFGPDHRNPSPELLTAWLAARQQDPTYTISTLR</sequence>
<comment type="caution">
    <text evidence="1">The sequence shown here is derived from an EMBL/GenBank/DDBJ whole genome shotgun (WGS) entry which is preliminary data.</text>
</comment>
<dbReference type="RefSeq" id="WP_233676034.1">
    <property type="nucleotide sequence ID" value="NZ_JAJUOS010000003.1"/>
</dbReference>
<protein>
    <submittedName>
        <fullName evidence="1">TIGR01459 family HAD-type hydrolase</fullName>
    </submittedName>
</protein>
<dbReference type="InterPro" id="IPR006356">
    <property type="entry name" value="HAD-SF_hydro_IIA_hyp3"/>
</dbReference>
<dbReference type="InterPro" id="IPR036412">
    <property type="entry name" value="HAD-like_sf"/>
</dbReference>
<evidence type="ECO:0000313" key="2">
    <source>
        <dbReference type="Proteomes" id="UP001521181"/>
    </source>
</evidence>
<dbReference type="InterPro" id="IPR023214">
    <property type="entry name" value="HAD_sf"/>
</dbReference>
<dbReference type="CDD" id="cd07525">
    <property type="entry name" value="HAD_like"/>
    <property type="match status" value="1"/>
</dbReference>
<proteinExistence type="predicted"/>